<dbReference type="CTD" id="20206637"/>
<dbReference type="Proteomes" id="UP000015101">
    <property type="component" value="Unassembled WGS sequence"/>
</dbReference>
<name>T1FCT8_HELRO</name>
<proteinExistence type="predicted"/>
<evidence type="ECO:0000313" key="1">
    <source>
        <dbReference type="EMBL" id="ESN97354.1"/>
    </source>
</evidence>
<accession>T1FCT8</accession>
<evidence type="ECO:0008006" key="4">
    <source>
        <dbReference type="Google" id="ProtNLM"/>
    </source>
</evidence>
<dbReference type="Gene3D" id="3.10.100.10">
    <property type="entry name" value="Mannose-Binding Protein A, subunit A"/>
    <property type="match status" value="1"/>
</dbReference>
<dbReference type="InParanoid" id="T1FCT8"/>
<reference evidence="3" key="1">
    <citation type="submission" date="2012-12" db="EMBL/GenBank/DDBJ databases">
        <authorList>
            <person name="Hellsten U."/>
            <person name="Grimwood J."/>
            <person name="Chapman J.A."/>
            <person name="Shapiro H."/>
            <person name="Aerts A."/>
            <person name="Otillar R.P."/>
            <person name="Terry A.Y."/>
            <person name="Boore J.L."/>
            <person name="Simakov O."/>
            <person name="Marletaz F."/>
            <person name="Cho S.-J."/>
            <person name="Edsinger-Gonzales E."/>
            <person name="Havlak P."/>
            <person name="Kuo D.-H."/>
            <person name="Larsson T."/>
            <person name="Lv J."/>
            <person name="Arendt D."/>
            <person name="Savage R."/>
            <person name="Osoegawa K."/>
            <person name="de Jong P."/>
            <person name="Lindberg D.R."/>
            <person name="Seaver E.C."/>
            <person name="Weisblat D.A."/>
            <person name="Putnam N.H."/>
            <person name="Grigoriev I.V."/>
            <person name="Rokhsar D.S."/>
        </authorList>
    </citation>
    <scope>NUCLEOTIDE SEQUENCE</scope>
</reference>
<protein>
    <recommendedName>
        <fullName evidence="4">C-type lectin domain-containing protein</fullName>
    </recommendedName>
</protein>
<dbReference type="HOGENOM" id="CLU_2075699_0_0_1"/>
<dbReference type="InterPro" id="IPR016187">
    <property type="entry name" value="CTDL_fold"/>
</dbReference>
<reference evidence="1 3" key="2">
    <citation type="journal article" date="2013" name="Nature">
        <title>Insights into bilaterian evolution from three spiralian genomes.</title>
        <authorList>
            <person name="Simakov O."/>
            <person name="Marletaz F."/>
            <person name="Cho S.J."/>
            <person name="Edsinger-Gonzales E."/>
            <person name="Havlak P."/>
            <person name="Hellsten U."/>
            <person name="Kuo D.H."/>
            <person name="Larsson T."/>
            <person name="Lv J."/>
            <person name="Arendt D."/>
            <person name="Savage R."/>
            <person name="Osoegawa K."/>
            <person name="de Jong P."/>
            <person name="Grimwood J."/>
            <person name="Chapman J.A."/>
            <person name="Shapiro H."/>
            <person name="Aerts A."/>
            <person name="Otillar R.P."/>
            <person name="Terry A.Y."/>
            <person name="Boore J.L."/>
            <person name="Grigoriev I.V."/>
            <person name="Lindberg D.R."/>
            <person name="Seaver E.C."/>
            <person name="Weisblat D.A."/>
            <person name="Putnam N.H."/>
            <person name="Rokhsar D.S."/>
        </authorList>
    </citation>
    <scope>NUCLEOTIDE SEQUENCE</scope>
</reference>
<sequence>MAAKHTSIMVVNENLYNIKFTIEFVWHYDAVFHSYKADCPSGFDYIAEYHKCYKLASHAMNWYDGRSFCNNILSSRLIMVEDAVENTIASEYVNHVSPSLFLVAIFNSFKLLICRQDY</sequence>
<evidence type="ECO:0000313" key="2">
    <source>
        <dbReference type="EnsemblMetazoa" id="HelroP178140"/>
    </source>
</evidence>
<dbReference type="GO" id="GO:0030246">
    <property type="term" value="F:carbohydrate binding"/>
    <property type="evidence" value="ECO:0000318"/>
    <property type="project" value="GO_Central"/>
</dbReference>
<evidence type="ECO:0000313" key="3">
    <source>
        <dbReference type="Proteomes" id="UP000015101"/>
    </source>
</evidence>
<organism evidence="2 3">
    <name type="scientific">Helobdella robusta</name>
    <name type="common">Californian leech</name>
    <dbReference type="NCBI Taxonomy" id="6412"/>
    <lineage>
        <taxon>Eukaryota</taxon>
        <taxon>Metazoa</taxon>
        <taxon>Spiralia</taxon>
        <taxon>Lophotrochozoa</taxon>
        <taxon>Annelida</taxon>
        <taxon>Clitellata</taxon>
        <taxon>Hirudinea</taxon>
        <taxon>Rhynchobdellida</taxon>
        <taxon>Glossiphoniidae</taxon>
        <taxon>Helobdella</taxon>
    </lineage>
</organism>
<dbReference type="RefSeq" id="XP_009024530.1">
    <property type="nucleotide sequence ID" value="XM_009026282.1"/>
</dbReference>
<dbReference type="GO" id="GO:0006955">
    <property type="term" value="P:immune response"/>
    <property type="evidence" value="ECO:0000318"/>
    <property type="project" value="GO_Central"/>
</dbReference>
<dbReference type="CDD" id="cd00037">
    <property type="entry name" value="CLECT"/>
    <property type="match status" value="1"/>
</dbReference>
<dbReference type="GO" id="GO:0009897">
    <property type="term" value="C:external side of plasma membrane"/>
    <property type="evidence" value="ECO:0000318"/>
    <property type="project" value="GO_Central"/>
</dbReference>
<dbReference type="KEGG" id="hro:HELRODRAFT_178140"/>
<dbReference type="EMBL" id="AMQM01006310">
    <property type="status" value="NOT_ANNOTATED_CDS"/>
    <property type="molecule type" value="Genomic_DNA"/>
</dbReference>
<dbReference type="AlphaFoldDB" id="T1FCT8"/>
<dbReference type="SUPFAM" id="SSF56436">
    <property type="entry name" value="C-type lectin-like"/>
    <property type="match status" value="1"/>
</dbReference>
<gene>
    <name evidence="2" type="primary">20206637</name>
    <name evidence="1" type="ORF">HELRODRAFT_178140</name>
</gene>
<dbReference type="InterPro" id="IPR016186">
    <property type="entry name" value="C-type_lectin-like/link_sf"/>
</dbReference>
<dbReference type="GO" id="GO:0038187">
    <property type="term" value="F:pattern recognition receptor activity"/>
    <property type="evidence" value="ECO:0000318"/>
    <property type="project" value="GO_Central"/>
</dbReference>
<reference evidence="2" key="3">
    <citation type="submission" date="2015-06" db="UniProtKB">
        <authorList>
            <consortium name="EnsemblMetazoa"/>
        </authorList>
    </citation>
    <scope>IDENTIFICATION</scope>
</reference>
<dbReference type="GeneID" id="20206637"/>
<dbReference type="EnsemblMetazoa" id="HelroT178140">
    <property type="protein sequence ID" value="HelroP178140"/>
    <property type="gene ID" value="HelroG178140"/>
</dbReference>
<dbReference type="EMBL" id="KB097379">
    <property type="protein sequence ID" value="ESN97354.1"/>
    <property type="molecule type" value="Genomic_DNA"/>
</dbReference>
<keyword evidence="3" id="KW-1185">Reference proteome</keyword>